<evidence type="ECO:0000256" key="9">
    <source>
        <dbReference type="ARBA" id="ARBA00023180"/>
    </source>
</evidence>
<accession>A0A5N4A6X6</accession>
<feature type="signal peptide" evidence="10">
    <location>
        <begin position="1"/>
        <end position="17"/>
    </location>
</feature>
<keyword evidence="12" id="KW-1185">Reference proteome</keyword>
<keyword evidence="7" id="KW-1133">Transmembrane helix</keyword>
<dbReference type="InterPro" id="IPR013233">
    <property type="entry name" value="PIG-X/PBN1"/>
</dbReference>
<dbReference type="GO" id="GO:0006506">
    <property type="term" value="P:GPI anchor biosynthetic process"/>
    <property type="evidence" value="ECO:0007669"/>
    <property type="project" value="UniProtKB-UniPathway"/>
</dbReference>
<comment type="function">
    <text evidence="10">Stabilizing subunit of the glycosylphosphatidylinositol-mannosyltransferase I complex which catalyzes the transfer of the first mannose, via an alpha-1,4 bond from a dolichol-phosphate-mannose (Dol-P-Man) to the glucosaminyl acyl phosphatidylinositol (GlcN-(acyl)PI) intermediate to generate alpha-D-Man-(1-&gt;4)-alpha-D-GlcN-(1-&gt;6)-(1-radyl,2-acyl-sn-glycero-3-phospho)-2-acyl-inositol and participates in the sixth step of the glycosylphosphatidylinositol-anchor biosynthesis. Probably acts by stabilizing the mannosyltransferase PIGM.</text>
</comment>
<name>A0A5N4A6X6_PHOPY</name>
<gene>
    <name evidence="11" type="ORF">PPYR_12700</name>
</gene>
<dbReference type="UniPathway" id="UPA00196"/>
<evidence type="ECO:0000256" key="6">
    <source>
        <dbReference type="ARBA" id="ARBA00022824"/>
    </source>
</evidence>
<proteinExistence type="inferred from homology"/>
<keyword evidence="8" id="KW-0472">Membrane</keyword>
<protein>
    <recommendedName>
        <fullName evidence="10">Phosphatidylinositol-glycan biosynthesis class X protein</fullName>
    </recommendedName>
</protein>
<evidence type="ECO:0000256" key="3">
    <source>
        <dbReference type="ARBA" id="ARBA00010345"/>
    </source>
</evidence>
<comment type="similarity">
    <text evidence="3 10">Belongs to the PIGX family.</text>
</comment>
<dbReference type="PANTHER" id="PTHR28650:SF1">
    <property type="entry name" value="PHOSPHATIDYLINOSITOL-GLYCAN BIOSYNTHESIS CLASS X PROTEIN"/>
    <property type="match status" value="1"/>
</dbReference>
<dbReference type="EMBL" id="VVIM01000009">
    <property type="protein sequence ID" value="KAB0793080.1"/>
    <property type="molecule type" value="Genomic_DNA"/>
</dbReference>
<dbReference type="GO" id="GO:0005789">
    <property type="term" value="C:endoplasmic reticulum membrane"/>
    <property type="evidence" value="ECO:0007669"/>
    <property type="project" value="UniProtKB-SubCell"/>
</dbReference>
<organism evidence="11 12">
    <name type="scientific">Photinus pyralis</name>
    <name type="common">Common eastern firefly</name>
    <name type="synonym">Lampyris pyralis</name>
    <dbReference type="NCBI Taxonomy" id="7054"/>
    <lineage>
        <taxon>Eukaryota</taxon>
        <taxon>Metazoa</taxon>
        <taxon>Ecdysozoa</taxon>
        <taxon>Arthropoda</taxon>
        <taxon>Hexapoda</taxon>
        <taxon>Insecta</taxon>
        <taxon>Pterygota</taxon>
        <taxon>Neoptera</taxon>
        <taxon>Endopterygota</taxon>
        <taxon>Coleoptera</taxon>
        <taxon>Polyphaga</taxon>
        <taxon>Elateriformia</taxon>
        <taxon>Elateroidea</taxon>
        <taxon>Lampyridae</taxon>
        <taxon>Lampyrinae</taxon>
        <taxon>Photinus</taxon>
    </lineage>
</organism>
<evidence type="ECO:0000256" key="1">
    <source>
        <dbReference type="ARBA" id="ARBA00004389"/>
    </source>
</evidence>
<reference evidence="11 12" key="1">
    <citation type="journal article" date="2018" name="Elife">
        <title>Firefly genomes illuminate parallel origins of bioluminescence in beetles.</title>
        <authorList>
            <person name="Fallon T.R."/>
            <person name="Lower S.E."/>
            <person name="Chang C.H."/>
            <person name="Bessho-Uehara M."/>
            <person name="Martin G.J."/>
            <person name="Bewick A.J."/>
            <person name="Behringer M."/>
            <person name="Debat H.J."/>
            <person name="Wong I."/>
            <person name="Day J.C."/>
            <person name="Suvorov A."/>
            <person name="Silva C.J."/>
            <person name="Stanger-Hall K.F."/>
            <person name="Hall D.W."/>
            <person name="Schmitz R.J."/>
            <person name="Nelson D.R."/>
            <person name="Lewis S.M."/>
            <person name="Shigenobu S."/>
            <person name="Bybee S.M."/>
            <person name="Larracuente A.M."/>
            <person name="Oba Y."/>
            <person name="Weng J.K."/>
        </authorList>
    </citation>
    <scope>NUCLEOTIDE SEQUENCE [LARGE SCALE GENOMIC DNA]</scope>
    <source>
        <strain evidence="11">1611_PpyrPB1</strain>
        <tissue evidence="11">Whole body</tissue>
    </source>
</reference>
<keyword evidence="5" id="KW-0812">Transmembrane</keyword>
<sequence>MQAPILATILLIYGVNANYNEDCLNLQVSISQKVENEGFHREINWLIESLDLNHDEWSRSYCEIALRLNIPSEMFVNPDEIGELNRTGQISAYIEGYVNVETPAHESNEHQLYVFLRGHDIRKMSVRVPIHLRYQRAVIAGGSVSQIASEIIRPFNQFRRQPTMVFICLSDRPVFNNRRRNFAKNLRSTGHIFKKL</sequence>
<dbReference type="Proteomes" id="UP000327044">
    <property type="component" value="Unassembled WGS sequence"/>
</dbReference>
<comment type="subcellular location">
    <subcellularLocation>
        <location evidence="1 10">Endoplasmic reticulum membrane</location>
        <topology evidence="1 10">Single-pass membrane protein</topology>
    </subcellularLocation>
</comment>
<feature type="chain" id="PRO_5025095375" description="Phosphatidylinositol-glycan biosynthesis class X protein" evidence="10">
    <location>
        <begin position="18"/>
        <end position="196"/>
    </location>
</feature>
<evidence type="ECO:0000256" key="10">
    <source>
        <dbReference type="RuleBase" id="RU366056"/>
    </source>
</evidence>
<evidence type="ECO:0000256" key="2">
    <source>
        <dbReference type="ARBA" id="ARBA00004687"/>
    </source>
</evidence>
<evidence type="ECO:0000256" key="4">
    <source>
        <dbReference type="ARBA" id="ARBA00022502"/>
    </source>
</evidence>
<evidence type="ECO:0000313" key="11">
    <source>
        <dbReference type="EMBL" id="KAB0793080.1"/>
    </source>
</evidence>
<dbReference type="InParanoid" id="A0A5N4A6X6"/>
<evidence type="ECO:0000256" key="7">
    <source>
        <dbReference type="ARBA" id="ARBA00022989"/>
    </source>
</evidence>
<dbReference type="PANTHER" id="PTHR28650">
    <property type="entry name" value="PHOSPHATIDYLINOSITOL-GLYCAN BIOSYNTHESIS CLASS X PROTEIN"/>
    <property type="match status" value="1"/>
</dbReference>
<keyword evidence="4 10" id="KW-0337">GPI-anchor biosynthesis</keyword>
<evidence type="ECO:0000256" key="8">
    <source>
        <dbReference type="ARBA" id="ARBA00023136"/>
    </source>
</evidence>
<dbReference type="Pfam" id="PF08320">
    <property type="entry name" value="PIG-X"/>
    <property type="match status" value="1"/>
</dbReference>
<comment type="caution">
    <text evidence="11">The sequence shown here is derived from an EMBL/GenBank/DDBJ whole genome shotgun (WGS) entry which is preliminary data.</text>
</comment>
<keyword evidence="9" id="KW-0325">Glycoprotein</keyword>
<keyword evidence="6 10" id="KW-0256">Endoplasmic reticulum</keyword>
<evidence type="ECO:0000313" key="12">
    <source>
        <dbReference type="Proteomes" id="UP000327044"/>
    </source>
</evidence>
<comment type="pathway">
    <text evidence="2 10">Glycolipid biosynthesis; glycosylphosphatidylinositol-anchor biosynthesis.</text>
</comment>
<evidence type="ECO:0000256" key="5">
    <source>
        <dbReference type="ARBA" id="ARBA00022692"/>
    </source>
</evidence>
<dbReference type="InterPro" id="IPR040039">
    <property type="entry name" value="PIGX"/>
</dbReference>
<keyword evidence="10" id="KW-0732">Signal</keyword>
<dbReference type="AlphaFoldDB" id="A0A5N4A6X6"/>